<evidence type="ECO:0000313" key="2">
    <source>
        <dbReference type="EMBL" id="KAF9511515.1"/>
    </source>
</evidence>
<comment type="caution">
    <text evidence="2">The sequence shown here is derived from an EMBL/GenBank/DDBJ whole genome shotgun (WGS) entry which is preliminary data.</text>
</comment>
<dbReference type="Gene3D" id="3.90.1140.10">
    <property type="entry name" value="Cyclic phosphodiesterase"/>
    <property type="match status" value="1"/>
</dbReference>
<name>A0A9P6AU74_9AGAM</name>
<proteinExistence type="predicted"/>
<feature type="compositionally biased region" description="Low complexity" evidence="1">
    <location>
        <begin position="43"/>
        <end position="60"/>
    </location>
</feature>
<reference evidence="2" key="1">
    <citation type="journal article" date="2020" name="Nat. Commun.">
        <title>Large-scale genome sequencing of mycorrhizal fungi provides insights into the early evolution of symbiotic traits.</title>
        <authorList>
            <person name="Miyauchi S."/>
            <person name="Kiss E."/>
            <person name="Kuo A."/>
            <person name="Drula E."/>
            <person name="Kohler A."/>
            <person name="Sanchez-Garcia M."/>
            <person name="Morin E."/>
            <person name="Andreopoulos B."/>
            <person name="Barry K.W."/>
            <person name="Bonito G."/>
            <person name="Buee M."/>
            <person name="Carver A."/>
            <person name="Chen C."/>
            <person name="Cichocki N."/>
            <person name="Clum A."/>
            <person name="Culley D."/>
            <person name="Crous P.W."/>
            <person name="Fauchery L."/>
            <person name="Girlanda M."/>
            <person name="Hayes R.D."/>
            <person name="Keri Z."/>
            <person name="LaButti K."/>
            <person name="Lipzen A."/>
            <person name="Lombard V."/>
            <person name="Magnuson J."/>
            <person name="Maillard F."/>
            <person name="Murat C."/>
            <person name="Nolan M."/>
            <person name="Ohm R.A."/>
            <person name="Pangilinan J."/>
            <person name="Pereira M.F."/>
            <person name="Perotto S."/>
            <person name="Peter M."/>
            <person name="Pfister S."/>
            <person name="Riley R."/>
            <person name="Sitrit Y."/>
            <person name="Stielow J.B."/>
            <person name="Szollosi G."/>
            <person name="Zifcakova L."/>
            <person name="Stursova M."/>
            <person name="Spatafora J.W."/>
            <person name="Tedersoo L."/>
            <person name="Vaario L.M."/>
            <person name="Yamada A."/>
            <person name="Yan M."/>
            <person name="Wang P."/>
            <person name="Xu J."/>
            <person name="Bruns T."/>
            <person name="Baldrian P."/>
            <person name="Vilgalys R."/>
            <person name="Dunand C."/>
            <person name="Henrissat B."/>
            <person name="Grigoriev I.V."/>
            <person name="Hibbett D."/>
            <person name="Nagy L.G."/>
            <person name="Martin F.M."/>
        </authorList>
    </citation>
    <scope>NUCLEOTIDE SEQUENCE</scope>
    <source>
        <strain evidence="2">UP504</strain>
    </source>
</reference>
<organism evidence="2 3">
    <name type="scientific">Hydnum rufescens UP504</name>
    <dbReference type="NCBI Taxonomy" id="1448309"/>
    <lineage>
        <taxon>Eukaryota</taxon>
        <taxon>Fungi</taxon>
        <taxon>Dikarya</taxon>
        <taxon>Basidiomycota</taxon>
        <taxon>Agaricomycotina</taxon>
        <taxon>Agaricomycetes</taxon>
        <taxon>Cantharellales</taxon>
        <taxon>Hydnaceae</taxon>
        <taxon>Hydnum</taxon>
    </lineage>
</organism>
<sequence>MYLSTPLSNGRIYKLQHLLHQVIRDAREVVPELHSLIEGGNNGTRSTSNGSTPTTPSTTGVDTKVESELHISLSRPVFLRAYQREGMRRAVKRLASTTGAKDTTPNRIFTHLPPGLSFAPHRFPTVSELPPNLVPDLEKRYGTELRRIGCFDVDRISVRIGKDVHSWSLGGT</sequence>
<dbReference type="EMBL" id="MU128999">
    <property type="protein sequence ID" value="KAF9511515.1"/>
    <property type="molecule type" value="Genomic_DNA"/>
</dbReference>
<evidence type="ECO:0000256" key="1">
    <source>
        <dbReference type="SAM" id="MobiDB-lite"/>
    </source>
</evidence>
<dbReference type="Proteomes" id="UP000886523">
    <property type="component" value="Unassembled WGS sequence"/>
</dbReference>
<evidence type="ECO:0000313" key="3">
    <source>
        <dbReference type="Proteomes" id="UP000886523"/>
    </source>
</evidence>
<accession>A0A9P6AU74</accession>
<protein>
    <submittedName>
        <fullName evidence="2">Uncharacterized protein</fullName>
    </submittedName>
</protein>
<dbReference type="OrthoDB" id="49151at2759"/>
<gene>
    <name evidence="2" type="ORF">BS47DRAFT_1395022</name>
</gene>
<keyword evidence="3" id="KW-1185">Reference proteome</keyword>
<dbReference type="AlphaFoldDB" id="A0A9P6AU74"/>
<feature type="region of interest" description="Disordered" evidence="1">
    <location>
        <begin position="37"/>
        <end position="63"/>
    </location>
</feature>